<accession>A0A5J4ZF79</accession>
<dbReference type="PANTHER" id="PTHR33527">
    <property type="entry name" value="OS07G0274300 PROTEIN"/>
    <property type="match status" value="1"/>
</dbReference>
<dbReference type="OrthoDB" id="1882251at2759"/>
<keyword evidence="2" id="KW-1185">Reference proteome</keyword>
<organism evidence="1 2">
    <name type="scientific">Nyssa sinensis</name>
    <dbReference type="NCBI Taxonomy" id="561372"/>
    <lineage>
        <taxon>Eukaryota</taxon>
        <taxon>Viridiplantae</taxon>
        <taxon>Streptophyta</taxon>
        <taxon>Embryophyta</taxon>
        <taxon>Tracheophyta</taxon>
        <taxon>Spermatophyta</taxon>
        <taxon>Magnoliopsida</taxon>
        <taxon>eudicotyledons</taxon>
        <taxon>Gunneridae</taxon>
        <taxon>Pentapetalae</taxon>
        <taxon>asterids</taxon>
        <taxon>Cornales</taxon>
        <taxon>Nyssaceae</taxon>
        <taxon>Nyssa</taxon>
    </lineage>
</organism>
<dbReference type="EMBL" id="CM018052">
    <property type="protein sequence ID" value="KAA8515877.1"/>
    <property type="molecule type" value="Genomic_DNA"/>
</dbReference>
<reference evidence="1 2" key="1">
    <citation type="submission" date="2019-09" db="EMBL/GenBank/DDBJ databases">
        <title>A chromosome-level genome assembly of the Chinese tupelo Nyssa sinensis.</title>
        <authorList>
            <person name="Yang X."/>
            <person name="Kang M."/>
            <person name="Yang Y."/>
            <person name="Xiong H."/>
            <person name="Wang M."/>
            <person name="Zhang Z."/>
            <person name="Wang Z."/>
            <person name="Wu H."/>
            <person name="Ma T."/>
            <person name="Liu J."/>
            <person name="Xi Z."/>
        </authorList>
    </citation>
    <scope>NUCLEOTIDE SEQUENCE [LARGE SCALE GENOMIC DNA]</scope>
    <source>
        <strain evidence="1">J267</strain>
        <tissue evidence="1">Leaf</tissue>
    </source>
</reference>
<dbReference type="Proteomes" id="UP000325577">
    <property type="component" value="Linkage Group LG9"/>
</dbReference>
<evidence type="ECO:0000313" key="2">
    <source>
        <dbReference type="Proteomes" id="UP000325577"/>
    </source>
</evidence>
<protein>
    <submittedName>
        <fullName evidence="1">Uncharacterized protein</fullName>
    </submittedName>
</protein>
<evidence type="ECO:0000313" key="1">
    <source>
        <dbReference type="EMBL" id="KAA8515877.1"/>
    </source>
</evidence>
<sequence>MDTIEALIALHQAERQVFRRMVDMGVDAKKARNIMAFWMWLESEGGIKELVKKISSHNDKVLGLVGLEAEVALASIQADAATPNASTIRVPVTLNLANGLDSFSLKNVLQDREKVSHGVSHIFDGVCGMIFEDILEERSKGNAKEGNRVAIAEIVQQWVKPIEVNSNGEGEDGDKSEVLSPFGSILNPFAKEWQPASEEKRCLYLTFSNGFPLSELQILSFFTKLMNKGELSYYANQA</sequence>
<dbReference type="PANTHER" id="PTHR33527:SF45">
    <property type="entry name" value="RRM DOMAIN-CONTAINING PROTEIN"/>
    <property type="match status" value="1"/>
</dbReference>
<proteinExistence type="predicted"/>
<dbReference type="AlphaFoldDB" id="A0A5J4ZF79"/>
<name>A0A5J4ZF79_9ASTE</name>
<gene>
    <name evidence="1" type="ORF">F0562_019056</name>
</gene>